<dbReference type="AlphaFoldDB" id="R8BJF4"/>
<gene>
    <name evidence="2" type="ORF">UCRPA7_5028</name>
</gene>
<evidence type="ECO:0000313" key="3">
    <source>
        <dbReference type="Proteomes" id="UP000014074"/>
    </source>
</evidence>
<reference evidence="3" key="1">
    <citation type="journal article" date="2013" name="Genome Announc.">
        <title>Draft genome sequence of the ascomycete Phaeoacremonium aleophilum strain UCR-PA7, a causal agent of the esca disease complex in grapevines.</title>
        <authorList>
            <person name="Blanco-Ulate B."/>
            <person name="Rolshausen P."/>
            <person name="Cantu D."/>
        </authorList>
    </citation>
    <scope>NUCLEOTIDE SEQUENCE [LARGE SCALE GENOMIC DNA]</scope>
    <source>
        <strain evidence="3">UCR-PA7</strain>
    </source>
</reference>
<dbReference type="HOGENOM" id="CLU_1422343_0_0_1"/>
<accession>R8BJF4</accession>
<proteinExistence type="predicted"/>
<dbReference type="EMBL" id="KB933149">
    <property type="protein sequence ID" value="EON99446.1"/>
    <property type="molecule type" value="Genomic_DNA"/>
</dbReference>
<keyword evidence="3" id="KW-1185">Reference proteome</keyword>
<sequence>MRALAALPARITKAAAAPSARRAFSQRPAPLRAPMAINVDTLHLWGNAYEQPIQEDGSSNSAELSSGLWARSQQWLDWSHWHMPDKTIAERSALLAATSSISEAPRRAVATAQESLVVATKETPRQPQPTESEEDVDADRSDDDPLPPGLHHQIKLPAGEAGPKPTESEEDVNADRSTDDPLPPESHHKIR</sequence>
<organism evidence="2 3">
    <name type="scientific">Phaeoacremonium minimum (strain UCR-PA7)</name>
    <name type="common">Esca disease fungus</name>
    <name type="synonym">Togninia minima</name>
    <dbReference type="NCBI Taxonomy" id="1286976"/>
    <lineage>
        <taxon>Eukaryota</taxon>
        <taxon>Fungi</taxon>
        <taxon>Dikarya</taxon>
        <taxon>Ascomycota</taxon>
        <taxon>Pezizomycotina</taxon>
        <taxon>Sordariomycetes</taxon>
        <taxon>Sordariomycetidae</taxon>
        <taxon>Togniniales</taxon>
        <taxon>Togniniaceae</taxon>
        <taxon>Phaeoacremonium</taxon>
    </lineage>
</organism>
<dbReference type="KEGG" id="tmn:UCRPA7_5028"/>
<name>R8BJF4_PHAM7</name>
<evidence type="ECO:0000313" key="2">
    <source>
        <dbReference type="EMBL" id="EON99446.1"/>
    </source>
</evidence>
<dbReference type="RefSeq" id="XP_007915769.1">
    <property type="nucleotide sequence ID" value="XM_007917578.1"/>
</dbReference>
<dbReference type="eggNOG" id="ENOG502RAC5">
    <property type="taxonomic scope" value="Eukaryota"/>
</dbReference>
<dbReference type="GeneID" id="19325541"/>
<feature type="compositionally biased region" description="Acidic residues" evidence="1">
    <location>
        <begin position="131"/>
        <end position="145"/>
    </location>
</feature>
<feature type="region of interest" description="Disordered" evidence="1">
    <location>
        <begin position="117"/>
        <end position="191"/>
    </location>
</feature>
<evidence type="ECO:0000256" key="1">
    <source>
        <dbReference type="SAM" id="MobiDB-lite"/>
    </source>
</evidence>
<dbReference type="OrthoDB" id="6220758at2759"/>
<dbReference type="Proteomes" id="UP000014074">
    <property type="component" value="Unassembled WGS sequence"/>
</dbReference>
<protein>
    <submittedName>
        <fullName evidence="2">Uncharacterized protein</fullName>
    </submittedName>
</protein>